<reference evidence="1" key="1">
    <citation type="journal article" date="2012" name="Nat. Biotechnol.">
        <title>Reference genome sequence of the model plant Setaria.</title>
        <authorList>
            <person name="Bennetzen J.L."/>
            <person name="Schmutz J."/>
            <person name="Wang H."/>
            <person name="Percifield R."/>
            <person name="Hawkins J."/>
            <person name="Pontaroli A.C."/>
            <person name="Estep M."/>
            <person name="Feng L."/>
            <person name="Vaughn J.N."/>
            <person name="Grimwood J."/>
            <person name="Jenkins J."/>
            <person name="Barry K."/>
            <person name="Lindquist E."/>
            <person name="Hellsten U."/>
            <person name="Deshpande S."/>
            <person name="Wang X."/>
            <person name="Wu X."/>
            <person name="Mitros T."/>
            <person name="Triplett J."/>
            <person name="Yang X."/>
            <person name="Ye C.Y."/>
            <person name="Mauro-Herrera M."/>
            <person name="Wang L."/>
            <person name="Li P."/>
            <person name="Sharma M."/>
            <person name="Sharma R."/>
            <person name="Ronald P.C."/>
            <person name="Panaud O."/>
            <person name="Kellogg E.A."/>
            <person name="Brutnell T.P."/>
            <person name="Doust A.N."/>
            <person name="Tuskan G.A."/>
            <person name="Rokhsar D."/>
            <person name="Devos K.M."/>
        </authorList>
    </citation>
    <scope>NUCLEOTIDE SEQUENCE [LARGE SCALE GENOMIC DNA]</scope>
    <source>
        <strain evidence="1">Yugu1</strain>
    </source>
</reference>
<dbReference type="EMBL" id="CM003536">
    <property type="protein sequence ID" value="RCV42067.1"/>
    <property type="molecule type" value="Genomic_DNA"/>
</dbReference>
<organism evidence="1">
    <name type="scientific">Setaria italica</name>
    <name type="common">Foxtail millet</name>
    <name type="synonym">Panicum italicum</name>
    <dbReference type="NCBI Taxonomy" id="4555"/>
    <lineage>
        <taxon>Eukaryota</taxon>
        <taxon>Viridiplantae</taxon>
        <taxon>Streptophyta</taxon>
        <taxon>Embryophyta</taxon>
        <taxon>Tracheophyta</taxon>
        <taxon>Spermatophyta</taxon>
        <taxon>Magnoliopsida</taxon>
        <taxon>Liliopsida</taxon>
        <taxon>Poales</taxon>
        <taxon>Poaceae</taxon>
        <taxon>PACMAD clade</taxon>
        <taxon>Panicoideae</taxon>
        <taxon>Panicodae</taxon>
        <taxon>Paniceae</taxon>
        <taxon>Cenchrinae</taxon>
        <taxon>Setaria</taxon>
    </lineage>
</organism>
<name>A0A368SI13_SETIT</name>
<protein>
    <submittedName>
        <fullName evidence="1">Uncharacterized protein</fullName>
    </submittedName>
</protein>
<accession>A0A368SI13</accession>
<evidence type="ECO:0000313" key="1">
    <source>
        <dbReference type="EMBL" id="RCV42067.1"/>
    </source>
</evidence>
<gene>
    <name evidence="1" type="ORF">SETIT_9G185700v2</name>
</gene>
<sequence length="56" mass="6499">MSAVKTDIGGNITVRKIHSTSAIQRKKIQKCSFTFIYQAREELRSPVHMMQKNRHP</sequence>
<dbReference type="AlphaFoldDB" id="A0A368SI13"/>
<proteinExistence type="predicted"/>
<reference evidence="1" key="2">
    <citation type="submission" date="2015-07" db="EMBL/GenBank/DDBJ databases">
        <authorList>
            <person name="Noorani M."/>
        </authorList>
    </citation>
    <scope>NUCLEOTIDE SEQUENCE</scope>
    <source>
        <strain evidence="1">Yugu1</strain>
    </source>
</reference>